<dbReference type="AlphaFoldDB" id="A0A841P398"/>
<protein>
    <submittedName>
        <fullName evidence="1">Uncharacterized protein</fullName>
    </submittedName>
</protein>
<dbReference type="InterPro" id="IPR010982">
    <property type="entry name" value="Lambda_DNA-bd_dom_sf"/>
</dbReference>
<dbReference type="Proteomes" id="UP000556329">
    <property type="component" value="Unassembled WGS sequence"/>
</dbReference>
<evidence type="ECO:0000313" key="1">
    <source>
        <dbReference type="EMBL" id="MBB6407663.1"/>
    </source>
</evidence>
<accession>A0A841P398</accession>
<comment type="caution">
    <text evidence="1">The sequence shown here is derived from an EMBL/GenBank/DDBJ whole genome shotgun (WGS) entry which is preliminary data.</text>
</comment>
<keyword evidence="2" id="KW-1185">Reference proteome</keyword>
<organism evidence="1 2">
    <name type="scientific">Mesorhizobium sangaii</name>
    <dbReference type="NCBI Taxonomy" id="505389"/>
    <lineage>
        <taxon>Bacteria</taxon>
        <taxon>Pseudomonadati</taxon>
        <taxon>Pseudomonadota</taxon>
        <taxon>Alphaproteobacteria</taxon>
        <taxon>Hyphomicrobiales</taxon>
        <taxon>Phyllobacteriaceae</taxon>
        <taxon>Mesorhizobium</taxon>
    </lineage>
</organism>
<dbReference type="GO" id="GO:0003677">
    <property type="term" value="F:DNA binding"/>
    <property type="evidence" value="ECO:0007669"/>
    <property type="project" value="InterPro"/>
</dbReference>
<sequence>MEASEFSAVGLTNNVAAVRRTLEVAGVEFIAENGGGAGVRLRKV</sequence>
<dbReference type="EMBL" id="JACHEF010000001">
    <property type="protein sequence ID" value="MBB6407663.1"/>
    <property type="molecule type" value="Genomic_DNA"/>
</dbReference>
<proteinExistence type="predicted"/>
<evidence type="ECO:0000313" key="2">
    <source>
        <dbReference type="Proteomes" id="UP000556329"/>
    </source>
</evidence>
<dbReference type="Gene3D" id="1.10.260.40">
    <property type="entry name" value="lambda repressor-like DNA-binding domains"/>
    <property type="match status" value="1"/>
</dbReference>
<name>A0A841P398_9HYPH</name>
<gene>
    <name evidence="1" type="ORF">HNQ71_000307</name>
</gene>
<dbReference type="RefSeq" id="WP_425492156.1">
    <property type="nucleotide sequence ID" value="NZ_JACHEF010000001.1"/>
</dbReference>
<reference evidence="1 2" key="1">
    <citation type="submission" date="2020-08" db="EMBL/GenBank/DDBJ databases">
        <title>Genomic Encyclopedia of Type Strains, Phase IV (KMG-IV): sequencing the most valuable type-strain genomes for metagenomic binning, comparative biology and taxonomic classification.</title>
        <authorList>
            <person name="Goeker M."/>
        </authorList>
    </citation>
    <scope>NUCLEOTIDE SEQUENCE [LARGE SCALE GENOMIC DNA]</scope>
    <source>
        <strain evidence="1 2">DSM 100039</strain>
    </source>
</reference>